<feature type="compositionally biased region" description="Low complexity" evidence="1">
    <location>
        <begin position="154"/>
        <end position="176"/>
    </location>
</feature>
<protein>
    <submittedName>
        <fullName evidence="2">Uncharacterized protein</fullName>
    </submittedName>
</protein>
<dbReference type="PATRIC" id="fig|52.7.peg.378"/>
<feature type="region of interest" description="Disordered" evidence="1">
    <location>
        <begin position="1"/>
        <end position="254"/>
    </location>
</feature>
<reference evidence="2 3" key="1">
    <citation type="submission" date="2015-07" db="EMBL/GenBank/DDBJ databases">
        <title>Genome analysis of myxobacterium Chondromyces crocatus Cm c5 reveals a high potential for natural compound synthesis and the genetic basis for the loss of fruiting body formation.</title>
        <authorList>
            <person name="Zaburannyi N."/>
            <person name="Bunk B."/>
            <person name="Maier J."/>
            <person name="Overmann J."/>
            <person name="Mueller R."/>
        </authorList>
    </citation>
    <scope>NUCLEOTIDE SEQUENCE [LARGE SCALE GENOMIC DNA]</scope>
    <source>
        <strain evidence="2 3">Cm c5</strain>
    </source>
</reference>
<sequence>MNLTGKLDLDGLLHEWPAPPQGDDDAEWEKRAARITQAALTRSPMGAEALEVALADPSLEPEPEEPREQSARSNVRQAGETKMSQGSDDRDEGRPSITEGRSSMTSSAPSKKRVSLKEIAERASQSGLAGPPGRNSEAPVSLTGSRGPTSIATPLSSGGSASIPPSLSGLPSRSGSLPPPGRSPGEASGEDSGLINLKAVTDPPPAEKPAKAQPPAADLDFDDGTPQDTADAAKKSQRPAAAPAAEQKKKKSGGVVIGAVIAAVGLAASFAIIKGQSEPPPQPQAVMQPEEQAPQEPAKQAAAQEQPTPVATPEKPSAMDPSQLPEATAPEPDKHAHANPTGTAAPAAAATADTPAAAPGGAALAQAPTAATAAKPAATGKPGDLSSAMQAAVGSDGSQSAPTEAMAPAAGTPLNQTVPEQPPQGSIQAAIRSIMPAAKACVAGADDVSRANVSFSSAGTVSNVSVTGWAASNGQSGCVKSAIQGAKVGPFSKPSFSVGVTIRP</sequence>
<feature type="compositionally biased region" description="Low complexity" evidence="1">
    <location>
        <begin position="338"/>
        <end position="383"/>
    </location>
</feature>
<name>A0A0K1E6P9_CHOCO</name>
<accession>A0A0K1E6P9</accession>
<dbReference type="Proteomes" id="UP000067626">
    <property type="component" value="Chromosome"/>
</dbReference>
<dbReference type="OrthoDB" id="5526430at2"/>
<feature type="compositionally biased region" description="Low complexity" evidence="1">
    <location>
        <begin position="284"/>
        <end position="307"/>
    </location>
</feature>
<keyword evidence="3" id="KW-1185">Reference proteome</keyword>
<feature type="compositionally biased region" description="Polar residues" evidence="1">
    <location>
        <begin position="99"/>
        <end position="109"/>
    </location>
</feature>
<feature type="region of interest" description="Disordered" evidence="1">
    <location>
        <begin position="275"/>
        <end position="423"/>
    </location>
</feature>
<dbReference type="RefSeq" id="WP_050428787.1">
    <property type="nucleotide sequence ID" value="NZ_CP012159.1"/>
</dbReference>
<dbReference type="EMBL" id="CP012159">
    <property type="protein sequence ID" value="AKT36238.1"/>
    <property type="molecule type" value="Genomic_DNA"/>
</dbReference>
<evidence type="ECO:0000313" key="2">
    <source>
        <dbReference type="EMBL" id="AKT36238.1"/>
    </source>
</evidence>
<evidence type="ECO:0000256" key="1">
    <source>
        <dbReference type="SAM" id="MobiDB-lite"/>
    </source>
</evidence>
<feature type="compositionally biased region" description="Polar residues" evidence="1">
    <location>
        <begin position="71"/>
        <end position="86"/>
    </location>
</feature>
<evidence type="ECO:0000313" key="3">
    <source>
        <dbReference type="Proteomes" id="UP000067626"/>
    </source>
</evidence>
<dbReference type="KEGG" id="ccro:CMC5_003520"/>
<dbReference type="AlphaFoldDB" id="A0A0K1E6P9"/>
<dbReference type="STRING" id="52.CMC5_003520"/>
<feature type="compositionally biased region" description="Polar residues" evidence="1">
    <location>
        <begin position="142"/>
        <end position="153"/>
    </location>
</feature>
<gene>
    <name evidence="2" type="ORF">CMC5_003520</name>
</gene>
<feature type="compositionally biased region" description="Polar residues" evidence="1">
    <location>
        <begin position="413"/>
        <end position="423"/>
    </location>
</feature>
<organism evidence="2 3">
    <name type="scientific">Chondromyces crocatus</name>
    <dbReference type="NCBI Taxonomy" id="52"/>
    <lineage>
        <taxon>Bacteria</taxon>
        <taxon>Pseudomonadati</taxon>
        <taxon>Myxococcota</taxon>
        <taxon>Polyangia</taxon>
        <taxon>Polyangiales</taxon>
        <taxon>Polyangiaceae</taxon>
        <taxon>Chondromyces</taxon>
    </lineage>
</organism>
<proteinExistence type="predicted"/>